<comment type="caution">
    <text evidence="1">The sequence shown here is derived from an EMBL/GenBank/DDBJ whole genome shotgun (WGS) entry which is preliminary data.</text>
</comment>
<name>X1HU41_9ZZZZ</name>
<proteinExistence type="predicted"/>
<sequence>GNPARKIADLPPELRVEYPETWELYEFPKEKLKKYLPHYVVK</sequence>
<accession>X1HU41</accession>
<reference evidence="1" key="1">
    <citation type="journal article" date="2014" name="Front. Microbiol.">
        <title>High frequency of phylogenetically diverse reductive dehalogenase-homologous genes in deep subseafloor sedimentary metagenomes.</title>
        <authorList>
            <person name="Kawai M."/>
            <person name="Futagami T."/>
            <person name="Toyoda A."/>
            <person name="Takaki Y."/>
            <person name="Nishi S."/>
            <person name="Hori S."/>
            <person name="Arai W."/>
            <person name="Tsubouchi T."/>
            <person name="Morono Y."/>
            <person name="Uchiyama I."/>
            <person name="Ito T."/>
            <person name="Fujiyama A."/>
            <person name="Inagaki F."/>
            <person name="Takami H."/>
        </authorList>
    </citation>
    <scope>NUCLEOTIDE SEQUENCE</scope>
    <source>
        <strain evidence="1">Expedition CK06-06</strain>
    </source>
</reference>
<evidence type="ECO:0000313" key="1">
    <source>
        <dbReference type="EMBL" id="GAH73686.1"/>
    </source>
</evidence>
<dbReference type="EMBL" id="BARU01027389">
    <property type="protein sequence ID" value="GAH73686.1"/>
    <property type="molecule type" value="Genomic_DNA"/>
</dbReference>
<organism evidence="1">
    <name type="scientific">marine sediment metagenome</name>
    <dbReference type="NCBI Taxonomy" id="412755"/>
    <lineage>
        <taxon>unclassified sequences</taxon>
        <taxon>metagenomes</taxon>
        <taxon>ecological metagenomes</taxon>
    </lineage>
</organism>
<protein>
    <submittedName>
        <fullName evidence="1">Uncharacterized protein</fullName>
    </submittedName>
</protein>
<gene>
    <name evidence="1" type="ORF">S03H2_43855</name>
</gene>
<dbReference type="AlphaFoldDB" id="X1HU41"/>
<feature type="non-terminal residue" evidence="1">
    <location>
        <position position="1"/>
    </location>
</feature>